<keyword evidence="3" id="KW-0049">Antioxidant</keyword>
<evidence type="ECO:0000259" key="7">
    <source>
        <dbReference type="PROSITE" id="PS51352"/>
    </source>
</evidence>
<dbReference type="Pfam" id="PF00578">
    <property type="entry name" value="AhpC-TSA"/>
    <property type="match status" value="1"/>
</dbReference>
<evidence type="ECO:0000256" key="5">
    <source>
        <dbReference type="ARBA" id="ARBA00023284"/>
    </source>
</evidence>
<proteinExistence type="inferred from homology"/>
<dbReference type="InterPro" id="IPR024706">
    <property type="entry name" value="Peroxiredoxin_AhpC-typ"/>
</dbReference>
<dbReference type="InterPro" id="IPR036249">
    <property type="entry name" value="Thioredoxin-like_sf"/>
</dbReference>
<dbReference type="GO" id="GO:0033554">
    <property type="term" value="P:cellular response to stress"/>
    <property type="evidence" value="ECO:0007669"/>
    <property type="project" value="TreeGrafter"/>
</dbReference>
<dbReference type="EMBL" id="CZQE01000092">
    <property type="protein sequence ID" value="CUS43855.1"/>
    <property type="molecule type" value="Genomic_DNA"/>
</dbReference>
<keyword evidence="2" id="KW-0575">Peroxidase</keyword>
<dbReference type="InterPro" id="IPR013766">
    <property type="entry name" value="Thioredoxin_domain"/>
</dbReference>
<evidence type="ECO:0000256" key="1">
    <source>
        <dbReference type="ARBA" id="ARBA00009796"/>
    </source>
</evidence>
<evidence type="ECO:0000313" key="8">
    <source>
        <dbReference type="EMBL" id="CUS43855.1"/>
    </source>
</evidence>
<accession>A0A160TGC5</accession>
<dbReference type="InterPro" id="IPR050217">
    <property type="entry name" value="Peroxiredoxin"/>
</dbReference>
<dbReference type="InterPro" id="IPR019479">
    <property type="entry name" value="Peroxiredoxin_C"/>
</dbReference>
<dbReference type="FunFam" id="3.40.30.10:FF:000011">
    <property type="entry name" value="Peroxiredoxin PRX1"/>
    <property type="match status" value="1"/>
</dbReference>
<name>A0A160TGC5_9ZZZZ</name>
<sequence length="213" mass="23769">MSLKLFDTIPNFTQESTEGPLDFYRWAGNDWVVLFSHPKDFTPVCTTELGAVARLKPEFDKRGVKVIGLSVDPVDRHIEWAKDIERTQGAALNFPLIADVDRRIADLLGLIHPNASDTATVRSVFVIDQAKRVRLTLTYPASTGRNFDEILRTIDSLQLTDRSKVATPADWKQGGDVIILPSLGTEEARALFPDGWTEHTPYLRTVPQPGQAD</sequence>
<comment type="similarity">
    <text evidence="1">Belongs to the peroxiredoxin family. AhpC/Prx1 subfamily.</text>
</comment>
<dbReference type="PANTHER" id="PTHR10681">
    <property type="entry name" value="THIOREDOXIN PEROXIDASE"/>
    <property type="match status" value="1"/>
</dbReference>
<dbReference type="PANTHER" id="PTHR10681:SF128">
    <property type="entry name" value="THIOREDOXIN-DEPENDENT PEROXIDE REDUCTASE, MITOCHONDRIAL"/>
    <property type="match status" value="1"/>
</dbReference>
<dbReference type="AlphaFoldDB" id="A0A160TGC5"/>
<dbReference type="SUPFAM" id="SSF52833">
    <property type="entry name" value="Thioredoxin-like"/>
    <property type="match status" value="1"/>
</dbReference>
<dbReference type="GO" id="GO:0008379">
    <property type="term" value="F:thioredoxin peroxidase activity"/>
    <property type="evidence" value="ECO:0007669"/>
    <property type="project" value="TreeGrafter"/>
</dbReference>
<evidence type="ECO:0000256" key="2">
    <source>
        <dbReference type="ARBA" id="ARBA00022559"/>
    </source>
</evidence>
<dbReference type="CDD" id="cd03016">
    <property type="entry name" value="PRX_1cys"/>
    <property type="match status" value="1"/>
</dbReference>
<dbReference type="GO" id="GO:0006979">
    <property type="term" value="P:response to oxidative stress"/>
    <property type="evidence" value="ECO:0007669"/>
    <property type="project" value="TreeGrafter"/>
</dbReference>
<dbReference type="InterPro" id="IPR000866">
    <property type="entry name" value="AhpC/TSA"/>
</dbReference>
<dbReference type="GO" id="GO:0005829">
    <property type="term" value="C:cytosol"/>
    <property type="evidence" value="ECO:0007669"/>
    <property type="project" value="TreeGrafter"/>
</dbReference>
<reference evidence="8" key="1">
    <citation type="submission" date="2015-10" db="EMBL/GenBank/DDBJ databases">
        <authorList>
            <person name="Gilbert D.G."/>
        </authorList>
    </citation>
    <scope>NUCLEOTIDE SEQUENCE</scope>
</reference>
<evidence type="ECO:0000256" key="4">
    <source>
        <dbReference type="ARBA" id="ARBA00023002"/>
    </source>
</evidence>
<protein>
    <submittedName>
        <fullName evidence="8">Alkyl hydroperoxide reductase subunit C-like protein</fullName>
    </submittedName>
</protein>
<dbReference type="PROSITE" id="PS51352">
    <property type="entry name" value="THIOREDOXIN_2"/>
    <property type="match status" value="1"/>
</dbReference>
<dbReference type="GO" id="GO:0042744">
    <property type="term" value="P:hydrogen peroxide catabolic process"/>
    <property type="evidence" value="ECO:0007669"/>
    <property type="project" value="TreeGrafter"/>
</dbReference>
<evidence type="ECO:0000256" key="3">
    <source>
        <dbReference type="ARBA" id="ARBA00022862"/>
    </source>
</evidence>
<evidence type="ECO:0000256" key="6">
    <source>
        <dbReference type="ARBA" id="ARBA00025719"/>
    </source>
</evidence>
<keyword evidence="4" id="KW-0560">Oxidoreductase</keyword>
<gene>
    <name evidence="8" type="ORF">MGWOODY_Smn3402</name>
</gene>
<dbReference type="Pfam" id="PF10417">
    <property type="entry name" value="1-cysPrx_C"/>
    <property type="match status" value="1"/>
</dbReference>
<dbReference type="GO" id="GO:0045454">
    <property type="term" value="P:cell redox homeostasis"/>
    <property type="evidence" value="ECO:0007669"/>
    <property type="project" value="TreeGrafter"/>
</dbReference>
<dbReference type="Gene3D" id="3.30.1020.10">
    <property type="entry name" value="Antioxidant, Horf6, Chain A, domain2"/>
    <property type="match status" value="1"/>
</dbReference>
<organism evidence="8">
    <name type="scientific">hydrothermal vent metagenome</name>
    <dbReference type="NCBI Taxonomy" id="652676"/>
    <lineage>
        <taxon>unclassified sequences</taxon>
        <taxon>metagenomes</taxon>
        <taxon>ecological metagenomes</taxon>
    </lineage>
</organism>
<dbReference type="InterPro" id="IPR045020">
    <property type="entry name" value="PRX_1cys"/>
</dbReference>
<comment type="similarity">
    <text evidence="6">Belongs to the peroxiredoxin family. Prx6 subfamily.</text>
</comment>
<keyword evidence="5" id="KW-0676">Redox-active center</keyword>
<dbReference type="FunFam" id="3.30.1020.10:FF:000001">
    <property type="entry name" value="1-Cys peroxiredoxin"/>
    <property type="match status" value="1"/>
</dbReference>
<feature type="domain" description="Thioredoxin" evidence="7">
    <location>
        <begin position="3"/>
        <end position="159"/>
    </location>
</feature>
<dbReference type="PIRSF" id="PIRSF000239">
    <property type="entry name" value="AHPC"/>
    <property type="match status" value="1"/>
</dbReference>
<dbReference type="Gene3D" id="3.40.30.10">
    <property type="entry name" value="Glutaredoxin"/>
    <property type="match status" value="1"/>
</dbReference>